<accession>A0A3N1GE25</accession>
<dbReference type="EMBL" id="RJKL01000001">
    <property type="protein sequence ID" value="ROP28408.1"/>
    <property type="molecule type" value="Genomic_DNA"/>
</dbReference>
<reference evidence="1 2" key="1">
    <citation type="submission" date="2018-11" db="EMBL/GenBank/DDBJ databases">
        <title>Sequencing the genomes of 1000 actinobacteria strains.</title>
        <authorList>
            <person name="Klenk H.-P."/>
        </authorList>
    </citation>
    <scope>NUCLEOTIDE SEQUENCE [LARGE SCALE GENOMIC DNA]</scope>
    <source>
        <strain evidence="1 2">DSM 43634</strain>
    </source>
</reference>
<dbReference type="AlphaFoldDB" id="A0A3N1GE25"/>
<protein>
    <submittedName>
        <fullName evidence="1">Uncharacterized protein</fullName>
    </submittedName>
</protein>
<gene>
    <name evidence="1" type="ORF">EDD30_1163</name>
</gene>
<name>A0A3N1GE25_9ACTN</name>
<dbReference type="Proteomes" id="UP000271683">
    <property type="component" value="Unassembled WGS sequence"/>
</dbReference>
<proteinExistence type="predicted"/>
<dbReference type="RefSeq" id="WP_071803652.1">
    <property type="nucleotide sequence ID" value="NZ_RJKL01000001.1"/>
</dbReference>
<evidence type="ECO:0000313" key="1">
    <source>
        <dbReference type="EMBL" id="ROP28408.1"/>
    </source>
</evidence>
<organism evidence="1 2">
    <name type="scientific">Couchioplanes caeruleus</name>
    <dbReference type="NCBI Taxonomy" id="56438"/>
    <lineage>
        <taxon>Bacteria</taxon>
        <taxon>Bacillati</taxon>
        <taxon>Actinomycetota</taxon>
        <taxon>Actinomycetes</taxon>
        <taxon>Micromonosporales</taxon>
        <taxon>Micromonosporaceae</taxon>
        <taxon>Couchioplanes</taxon>
    </lineage>
</organism>
<comment type="caution">
    <text evidence="1">The sequence shown here is derived from an EMBL/GenBank/DDBJ whole genome shotgun (WGS) entry which is preliminary data.</text>
</comment>
<sequence>MATATCVKKTIVVATLRSRDLAGRADWVEKELPALIDTARNASLLRTLGIDVQALTSDASPEYDAVNSE</sequence>
<evidence type="ECO:0000313" key="2">
    <source>
        <dbReference type="Proteomes" id="UP000271683"/>
    </source>
</evidence>